<protein>
    <submittedName>
        <fullName evidence="2">Uncharacterized protein</fullName>
    </submittedName>
</protein>
<gene>
    <name evidence="2" type="ORF">A2803_05920</name>
</gene>
<dbReference type="AlphaFoldDB" id="A0A1F7YZQ4"/>
<dbReference type="EMBL" id="MGGP01000012">
    <property type="protein sequence ID" value="OGM32843.1"/>
    <property type="molecule type" value="Genomic_DNA"/>
</dbReference>
<evidence type="ECO:0000313" key="2">
    <source>
        <dbReference type="EMBL" id="OGM32843.1"/>
    </source>
</evidence>
<name>A0A1F7YZQ4_9BACT</name>
<reference evidence="2 3" key="1">
    <citation type="journal article" date="2016" name="Nat. Commun.">
        <title>Thousands of microbial genomes shed light on interconnected biogeochemical processes in an aquifer system.</title>
        <authorList>
            <person name="Anantharaman K."/>
            <person name="Brown C.T."/>
            <person name="Hug L.A."/>
            <person name="Sharon I."/>
            <person name="Castelle C.J."/>
            <person name="Probst A.J."/>
            <person name="Thomas B.C."/>
            <person name="Singh A."/>
            <person name="Wilkins M.J."/>
            <person name="Karaoz U."/>
            <person name="Brodie E.L."/>
            <person name="Williams K.H."/>
            <person name="Hubbard S.S."/>
            <person name="Banfield J.F."/>
        </authorList>
    </citation>
    <scope>NUCLEOTIDE SEQUENCE [LARGE SCALE GENOMIC DNA]</scope>
</reference>
<evidence type="ECO:0000256" key="1">
    <source>
        <dbReference type="SAM" id="Phobius"/>
    </source>
</evidence>
<keyword evidence="1" id="KW-0812">Transmembrane</keyword>
<comment type="caution">
    <text evidence="2">The sequence shown here is derived from an EMBL/GenBank/DDBJ whole genome shotgun (WGS) entry which is preliminary data.</text>
</comment>
<feature type="transmembrane region" description="Helical" evidence="1">
    <location>
        <begin position="47"/>
        <end position="64"/>
    </location>
</feature>
<sequence length="82" mass="9521">MNETISVSLVYDGKTKKSIPRSIVWKNRIYRVTKLGLHHTYKDGDKLLHVFSVVAGSLFFRLVFDTSNLHWKLTEIQDELVS</sequence>
<proteinExistence type="predicted"/>
<keyword evidence="1" id="KW-0472">Membrane</keyword>
<organism evidence="2 3">
    <name type="scientific">Candidatus Woesebacteria bacterium RIFCSPHIGHO2_01_FULL_44_21</name>
    <dbReference type="NCBI Taxonomy" id="1802503"/>
    <lineage>
        <taxon>Bacteria</taxon>
        <taxon>Candidatus Woeseibacteriota</taxon>
    </lineage>
</organism>
<dbReference type="Proteomes" id="UP000178870">
    <property type="component" value="Unassembled WGS sequence"/>
</dbReference>
<evidence type="ECO:0000313" key="3">
    <source>
        <dbReference type="Proteomes" id="UP000178870"/>
    </source>
</evidence>
<keyword evidence="1" id="KW-1133">Transmembrane helix</keyword>
<accession>A0A1F7YZQ4</accession>